<evidence type="ECO:0000313" key="1">
    <source>
        <dbReference type="EMBL" id="ADP02616.1"/>
    </source>
</evidence>
<evidence type="ECO:0000313" key="2">
    <source>
        <dbReference type="Proteomes" id="UP000008530"/>
    </source>
</evidence>
<accession>G3BM86</accession>
<dbReference type="KEGG" id="vg:11258201"/>
<protein>
    <submittedName>
        <fullName evidence="1">Uncharacterized protein 220</fullName>
    </submittedName>
</protein>
<keyword evidence="2" id="KW-1185">Reference proteome</keyword>
<dbReference type="PANTHER" id="PTHR46246:SF1">
    <property type="entry name" value="GUANOSINE-3',5'-BIS(DIPHOSPHATE) 3'-PYROPHOSPHOHYDROLASE MESH1"/>
    <property type="match status" value="1"/>
</dbReference>
<sequence>MVRTFNSTIPVLTPAQELALAIKIAAEGHLNQKDKGGNPYILHPLKVMHYLKTDDFQLMAIAVLHDVLEDTDVTAADLVILGFSNRVEDAVVLLTKTPNQTPEEYFQGIASNYDAVRVKLADLRHNSDVRRLKGLTDKDLLRVRKYHGMYLRLTKMKEHHEAINLLSQL</sequence>
<dbReference type="PANTHER" id="PTHR46246">
    <property type="entry name" value="GUANOSINE-3',5'-BIS(DIPHOSPHATE) 3'-PYROPHOSPHOHYDROLASE MESH1"/>
    <property type="match status" value="1"/>
</dbReference>
<name>G3BM86_9CAUD</name>
<dbReference type="Proteomes" id="UP000008530">
    <property type="component" value="Segment"/>
</dbReference>
<dbReference type="Gene3D" id="1.10.3210.10">
    <property type="entry name" value="Hypothetical protein af1432"/>
    <property type="match status" value="1"/>
</dbReference>
<dbReference type="InterPro" id="IPR052194">
    <property type="entry name" value="MESH1"/>
</dbReference>
<proteinExistence type="predicted"/>
<reference evidence="1 2" key="1">
    <citation type="journal article" date="2011" name="J. Virol.">
        <title>Genomic and proteomic characterization of the broad host range Salmonella phage PVP-SE1 - The creation of a new phage genus.</title>
        <authorList>
            <person name="Santos S.B."/>
            <person name="Kropinski A.M."/>
            <person name="Ceyssens P.J."/>
            <person name="Ackermann H.W."/>
            <person name="Villegas A."/>
            <person name="Lavigne R."/>
            <person name="Krylov V.N."/>
            <person name="Carvalho C.M."/>
            <person name="Ferreira E.C."/>
            <person name="Azeredo J."/>
        </authorList>
    </citation>
    <scope>NUCLEOTIDE SEQUENCE [LARGE SCALE GENOMIC DNA]</scope>
    <source>
        <strain evidence="1">PVP-SE1</strain>
    </source>
</reference>
<organism evidence="1 2">
    <name type="scientific">Salmonella phage PVPSE1</name>
    <dbReference type="NCBI Taxonomy" id="889338"/>
    <lineage>
        <taxon>Viruses</taxon>
        <taxon>Duplodnaviria</taxon>
        <taxon>Heunggongvirae</taxon>
        <taxon>Uroviricota</taxon>
        <taxon>Caudoviricetes</taxon>
        <taxon>Vequintavirinae</taxon>
        <taxon>Seunavirus</taxon>
        <taxon>Seunavirus PVPSE1</taxon>
    </lineage>
</organism>
<dbReference type="SUPFAM" id="SSF109604">
    <property type="entry name" value="HD-domain/PDEase-like"/>
    <property type="match status" value="1"/>
</dbReference>
<dbReference type="EMBL" id="GU070616">
    <property type="protein sequence ID" value="ADP02616.1"/>
    <property type="molecule type" value="Genomic_DNA"/>
</dbReference>
<gene>
    <name evidence="1" type="primary">220</name>
</gene>
<dbReference type="GO" id="GO:0008893">
    <property type="term" value="F:guanosine-3',5'-bis(diphosphate) 3'-diphosphatase activity"/>
    <property type="evidence" value="ECO:0007669"/>
    <property type="project" value="TreeGrafter"/>
</dbReference>
<dbReference type="GeneID" id="11258201"/>
<dbReference type="RefSeq" id="YP_004894027.1">
    <property type="nucleotide sequence ID" value="NC_016071.1"/>
</dbReference>
<dbReference type="OrthoDB" id="27601at10239"/>